<proteinExistence type="predicted"/>
<gene>
    <name evidence="2" type="ORF">NCTC10741_02010</name>
</gene>
<reference evidence="2 3" key="1">
    <citation type="submission" date="2018-12" db="EMBL/GenBank/DDBJ databases">
        <authorList>
            <consortium name="Pathogen Informatics"/>
        </authorList>
    </citation>
    <scope>NUCLEOTIDE SEQUENCE [LARGE SCALE GENOMIC DNA]</scope>
    <source>
        <strain evidence="2 3">NCTC10741</strain>
    </source>
</reference>
<accession>A0A3P8KFT8</accession>
<dbReference type="EMBL" id="LR131273">
    <property type="protein sequence ID" value="VDR38878.1"/>
    <property type="molecule type" value="Genomic_DNA"/>
</dbReference>
<protein>
    <submittedName>
        <fullName evidence="2">Uncharacterized protein</fullName>
    </submittedName>
</protein>
<organism evidence="2 3">
    <name type="scientific">Tsukamurella paurometabola</name>
    <name type="common">Corynebacterium paurometabolum</name>
    <dbReference type="NCBI Taxonomy" id="2061"/>
    <lineage>
        <taxon>Bacteria</taxon>
        <taxon>Bacillati</taxon>
        <taxon>Actinomycetota</taxon>
        <taxon>Actinomycetes</taxon>
        <taxon>Mycobacteriales</taxon>
        <taxon>Tsukamurellaceae</taxon>
        <taxon>Tsukamurella</taxon>
    </lineage>
</organism>
<feature type="region of interest" description="Disordered" evidence="1">
    <location>
        <begin position="203"/>
        <end position="247"/>
    </location>
</feature>
<evidence type="ECO:0000313" key="2">
    <source>
        <dbReference type="EMBL" id="VDR38878.1"/>
    </source>
</evidence>
<evidence type="ECO:0000313" key="3">
    <source>
        <dbReference type="Proteomes" id="UP000271626"/>
    </source>
</evidence>
<evidence type="ECO:0000256" key="1">
    <source>
        <dbReference type="SAM" id="MobiDB-lite"/>
    </source>
</evidence>
<sequence>MALHAELQKTLEKFVEQHRPELATVRLDLPAAITEVGKMWAARHADPAEVPGETFCADVRHTMRDTWKKERNGKAGINLQCNRGQGGGAVFMSLGTEFRLRKFLLRHVQAAVDRDVVLPPEVEKALASGSLQPKQMNLFTNWGRVESSSGIDDEAEPVHDGIFALWSTKDHTTLESLNLAVVRGLKSPASAEILALVEFPPATESPFYGLEKPKPVGGAPSEDFGGYEKRIQGTGDDDGPDPAPTPA</sequence>
<name>A0A3P8KFT8_TSUPA</name>
<dbReference type="Proteomes" id="UP000271626">
    <property type="component" value="Chromosome"/>
</dbReference>
<dbReference type="AlphaFoldDB" id="A0A3P8KFT8"/>